<keyword evidence="6 8" id="KW-1133">Transmembrane helix</keyword>
<dbReference type="Pfam" id="PF04066">
    <property type="entry name" value="MrpF_PhaF"/>
    <property type="match status" value="1"/>
</dbReference>
<proteinExistence type="inferred from homology"/>
<dbReference type="GO" id="GO:0015385">
    <property type="term" value="F:sodium:proton antiporter activity"/>
    <property type="evidence" value="ECO:0007669"/>
    <property type="project" value="TreeGrafter"/>
</dbReference>
<evidence type="ECO:0000256" key="7">
    <source>
        <dbReference type="ARBA" id="ARBA00023136"/>
    </source>
</evidence>
<evidence type="ECO:0000256" key="5">
    <source>
        <dbReference type="ARBA" id="ARBA00022692"/>
    </source>
</evidence>
<name>A0A2S4HBE5_9GAMM</name>
<dbReference type="PANTHER" id="PTHR34702:SF1">
    <property type="entry name" value="NA(+)_H(+) ANTIPORTER SUBUNIT F"/>
    <property type="match status" value="1"/>
</dbReference>
<evidence type="ECO:0000313" key="10">
    <source>
        <dbReference type="Proteomes" id="UP000237222"/>
    </source>
</evidence>
<dbReference type="InterPro" id="IPR007208">
    <property type="entry name" value="MrpF/PhaF-like"/>
</dbReference>
<comment type="similarity">
    <text evidence="2">Belongs to the CPA3 antiporters (TC 2.A.63) subunit F family.</text>
</comment>
<dbReference type="OrthoDB" id="9800226at2"/>
<feature type="transmembrane region" description="Helical" evidence="8">
    <location>
        <begin position="60"/>
        <end position="79"/>
    </location>
</feature>
<dbReference type="PANTHER" id="PTHR34702">
    <property type="entry name" value="NA(+)/H(+) ANTIPORTER SUBUNIT F1"/>
    <property type="match status" value="1"/>
</dbReference>
<gene>
    <name evidence="9" type="ORF">C0068_16920</name>
</gene>
<keyword evidence="5 8" id="KW-0812">Transmembrane</keyword>
<dbReference type="AlphaFoldDB" id="A0A2S4HBE5"/>
<comment type="subcellular location">
    <subcellularLocation>
        <location evidence="1">Cell membrane</location>
        <topology evidence="1">Multi-pass membrane protein</topology>
    </subcellularLocation>
</comment>
<dbReference type="EMBL" id="PQGG01000040">
    <property type="protein sequence ID" value="POP51326.1"/>
    <property type="molecule type" value="Genomic_DNA"/>
</dbReference>
<protein>
    <submittedName>
        <fullName evidence="9">PH regulation protein F</fullName>
    </submittedName>
</protein>
<evidence type="ECO:0000256" key="1">
    <source>
        <dbReference type="ARBA" id="ARBA00004651"/>
    </source>
</evidence>
<accession>A0A2S4HBE5</accession>
<dbReference type="GO" id="GO:0005886">
    <property type="term" value="C:plasma membrane"/>
    <property type="evidence" value="ECO:0007669"/>
    <property type="project" value="UniProtKB-SubCell"/>
</dbReference>
<evidence type="ECO:0000256" key="2">
    <source>
        <dbReference type="ARBA" id="ARBA00009212"/>
    </source>
</evidence>
<keyword evidence="7 8" id="KW-0472">Membrane</keyword>
<evidence type="ECO:0000313" key="9">
    <source>
        <dbReference type="EMBL" id="POP51326.1"/>
    </source>
</evidence>
<evidence type="ECO:0000256" key="6">
    <source>
        <dbReference type="ARBA" id="ARBA00022989"/>
    </source>
</evidence>
<comment type="caution">
    <text evidence="9">The sequence shown here is derived from an EMBL/GenBank/DDBJ whole genome shotgun (WGS) entry which is preliminary data.</text>
</comment>
<keyword evidence="3" id="KW-0813">Transport</keyword>
<reference evidence="9" key="1">
    <citation type="submission" date="2018-01" db="EMBL/GenBank/DDBJ databases">
        <authorList>
            <person name="Yu X.-D."/>
        </authorList>
    </citation>
    <scope>NUCLEOTIDE SEQUENCE</scope>
    <source>
        <strain evidence="9">ZX-21</strain>
    </source>
</reference>
<evidence type="ECO:0000256" key="4">
    <source>
        <dbReference type="ARBA" id="ARBA00022475"/>
    </source>
</evidence>
<sequence length="93" mass="10190">MMLAVTTFTLIVVMAMAMVRGFAGPSIFDRVLAANLFGTKTVLLIAVLGFLFGRPEFLDIALIYALMNFISVIALLRYFEHTQNPSKGGSTNE</sequence>
<feature type="transmembrane region" description="Helical" evidence="8">
    <location>
        <begin position="31"/>
        <end position="53"/>
    </location>
</feature>
<organism evidence="9 10">
    <name type="scientific">Zhongshania marina</name>
    <dbReference type="NCBI Taxonomy" id="2304603"/>
    <lineage>
        <taxon>Bacteria</taxon>
        <taxon>Pseudomonadati</taxon>
        <taxon>Pseudomonadota</taxon>
        <taxon>Gammaproteobacteria</taxon>
        <taxon>Cellvibrionales</taxon>
        <taxon>Spongiibacteraceae</taxon>
        <taxon>Zhongshania</taxon>
    </lineage>
</organism>
<keyword evidence="4" id="KW-1003">Cell membrane</keyword>
<evidence type="ECO:0000256" key="8">
    <source>
        <dbReference type="SAM" id="Phobius"/>
    </source>
</evidence>
<evidence type="ECO:0000256" key="3">
    <source>
        <dbReference type="ARBA" id="ARBA00022448"/>
    </source>
</evidence>
<dbReference type="Proteomes" id="UP000237222">
    <property type="component" value="Unassembled WGS sequence"/>
</dbReference>